<dbReference type="InterPro" id="IPR004089">
    <property type="entry name" value="MCPsignal_dom"/>
</dbReference>
<dbReference type="GO" id="GO:0004888">
    <property type="term" value="F:transmembrane signaling receptor activity"/>
    <property type="evidence" value="ECO:0007669"/>
    <property type="project" value="InterPro"/>
</dbReference>
<feature type="coiled-coil region" evidence="12">
    <location>
        <begin position="458"/>
        <end position="524"/>
    </location>
</feature>
<dbReference type="SMART" id="SM00283">
    <property type="entry name" value="MA"/>
    <property type="match status" value="1"/>
</dbReference>
<dbReference type="InterPro" id="IPR004091">
    <property type="entry name" value="Chemotax_Me-accpt_rcpt_Me-site"/>
</dbReference>
<dbReference type="GeneID" id="92828305"/>
<dbReference type="InterPro" id="IPR035440">
    <property type="entry name" value="4HB_MCP_dom_sf"/>
</dbReference>
<dbReference type="EMBL" id="BAFF01000016">
    <property type="protein sequence ID" value="GAB53508.1"/>
    <property type="molecule type" value="Genomic_DNA"/>
</dbReference>
<feature type="domain" description="HAMP" evidence="16">
    <location>
        <begin position="229"/>
        <end position="281"/>
    </location>
</feature>
<feature type="coiled-coil region" evidence="12">
    <location>
        <begin position="87"/>
        <end position="114"/>
    </location>
</feature>
<dbReference type="InterPro" id="IPR051310">
    <property type="entry name" value="MCP_chemotaxis"/>
</dbReference>
<dbReference type="Proteomes" id="UP000010297">
    <property type="component" value="Unassembled WGS sequence"/>
</dbReference>
<keyword evidence="7 14" id="KW-1133">Transmembrane helix</keyword>
<keyword evidence="8 14" id="KW-0472">Membrane</keyword>
<feature type="region of interest" description="Disordered" evidence="13">
    <location>
        <begin position="540"/>
        <end position="566"/>
    </location>
</feature>
<accession>H5V6A0</accession>
<reference evidence="17 18" key="1">
    <citation type="submission" date="2012-02" db="EMBL/GenBank/DDBJ databases">
        <title>Whole genome shotgun sequence of Escherichia hermannii NBRC 105704.</title>
        <authorList>
            <person name="Yoshida I."/>
            <person name="Hosoyama A."/>
            <person name="Tsuchikane K."/>
            <person name="Katsumata H."/>
            <person name="Yamazaki S."/>
            <person name="Fujita N."/>
        </authorList>
    </citation>
    <scope>NUCLEOTIDE SEQUENCE [LARGE SCALE GENOMIC DNA]</scope>
    <source>
        <strain evidence="17 18">NBRC 105704</strain>
    </source>
</reference>
<dbReference type="Pfam" id="PF00672">
    <property type="entry name" value="HAMP"/>
    <property type="match status" value="1"/>
</dbReference>
<keyword evidence="12" id="KW-0175">Coiled coil</keyword>
<evidence type="ECO:0000256" key="14">
    <source>
        <dbReference type="SAM" id="Phobius"/>
    </source>
</evidence>
<comment type="caution">
    <text evidence="17">The sequence shown here is derived from an EMBL/GenBank/DDBJ whole genome shotgun (WGS) entry which is preliminary data.</text>
</comment>
<evidence type="ECO:0000256" key="7">
    <source>
        <dbReference type="ARBA" id="ARBA00022989"/>
    </source>
</evidence>
<dbReference type="Pfam" id="PF02203">
    <property type="entry name" value="TarH"/>
    <property type="match status" value="1"/>
</dbReference>
<dbReference type="GO" id="GO:0006935">
    <property type="term" value="P:chemotaxis"/>
    <property type="evidence" value="ECO:0007669"/>
    <property type="project" value="UniProtKB-KW"/>
</dbReference>
<evidence type="ECO:0000256" key="3">
    <source>
        <dbReference type="ARBA" id="ARBA00022481"/>
    </source>
</evidence>
<dbReference type="eggNOG" id="COG0840">
    <property type="taxonomic scope" value="Bacteria"/>
</dbReference>
<dbReference type="Gene3D" id="1.20.120.30">
    <property type="entry name" value="Aspartate receptor, ligand-binding domain"/>
    <property type="match status" value="1"/>
</dbReference>
<keyword evidence="18" id="KW-1185">Reference proteome</keyword>
<dbReference type="InterPro" id="IPR003122">
    <property type="entry name" value="Tar_rcpt_lig-bd"/>
</dbReference>
<evidence type="ECO:0000256" key="10">
    <source>
        <dbReference type="ARBA" id="ARBA00029447"/>
    </source>
</evidence>
<keyword evidence="3" id="KW-0488">Methylation</keyword>
<protein>
    <submittedName>
        <fullName evidence="17">Methyl-accepting chemotaxis protein III</fullName>
    </submittedName>
</protein>
<dbReference type="PANTHER" id="PTHR43531">
    <property type="entry name" value="PROTEIN ICFG"/>
    <property type="match status" value="1"/>
</dbReference>
<dbReference type="CDD" id="cd19407">
    <property type="entry name" value="Tar_Tsr_sensor"/>
    <property type="match status" value="1"/>
</dbReference>
<comment type="subcellular location">
    <subcellularLocation>
        <location evidence="1">Cell inner membrane</location>
        <topology evidence="1">Multi-pass membrane protein</topology>
    </subcellularLocation>
</comment>
<evidence type="ECO:0000313" key="18">
    <source>
        <dbReference type="Proteomes" id="UP000010297"/>
    </source>
</evidence>
<dbReference type="CDD" id="cd06225">
    <property type="entry name" value="HAMP"/>
    <property type="match status" value="1"/>
</dbReference>
<dbReference type="Gene3D" id="1.10.287.950">
    <property type="entry name" value="Methyl-accepting chemotaxis protein"/>
    <property type="match status" value="1"/>
</dbReference>
<feature type="domain" description="Methyl-accepting transducer" evidence="15">
    <location>
        <begin position="286"/>
        <end position="515"/>
    </location>
</feature>
<comment type="similarity">
    <text evidence="10">Belongs to the methyl-accepting chemotaxis (MCP) protein family.</text>
</comment>
<evidence type="ECO:0000256" key="8">
    <source>
        <dbReference type="ARBA" id="ARBA00023136"/>
    </source>
</evidence>
<evidence type="ECO:0000256" key="2">
    <source>
        <dbReference type="ARBA" id="ARBA00022475"/>
    </source>
</evidence>
<name>H5V6A0_ATLHE</name>
<feature type="transmembrane region" description="Helical" evidence="14">
    <location>
        <begin position="25"/>
        <end position="49"/>
    </location>
</feature>
<dbReference type="GO" id="GO:0005886">
    <property type="term" value="C:plasma membrane"/>
    <property type="evidence" value="ECO:0007669"/>
    <property type="project" value="UniProtKB-SubCell"/>
</dbReference>
<keyword evidence="2" id="KW-1003">Cell membrane</keyword>
<dbReference type="PANTHER" id="PTHR43531:SF5">
    <property type="entry name" value="METHYL-ACCEPTING CHEMOTAXIS PROTEIN III"/>
    <property type="match status" value="1"/>
</dbReference>
<feature type="transmembrane region" description="Helical" evidence="14">
    <location>
        <begin position="204"/>
        <end position="227"/>
    </location>
</feature>
<dbReference type="PROSITE" id="PS50885">
    <property type="entry name" value="HAMP"/>
    <property type="match status" value="1"/>
</dbReference>
<evidence type="ECO:0000256" key="1">
    <source>
        <dbReference type="ARBA" id="ARBA00004429"/>
    </source>
</evidence>
<evidence type="ECO:0000259" key="15">
    <source>
        <dbReference type="PROSITE" id="PS50111"/>
    </source>
</evidence>
<dbReference type="PROSITE" id="PS50111">
    <property type="entry name" value="CHEMOTAXIS_TRANSDUC_2"/>
    <property type="match status" value="1"/>
</dbReference>
<gene>
    <name evidence="17" type="primary">trg</name>
    <name evidence="17" type="ORF">EH105704_16_00370</name>
</gene>
<evidence type="ECO:0000256" key="4">
    <source>
        <dbReference type="ARBA" id="ARBA00022500"/>
    </source>
</evidence>
<evidence type="ECO:0000256" key="13">
    <source>
        <dbReference type="SAM" id="MobiDB-lite"/>
    </source>
</evidence>
<evidence type="ECO:0000256" key="5">
    <source>
        <dbReference type="ARBA" id="ARBA00022519"/>
    </source>
</evidence>
<sequence length="566" mass="60416">MTTHNTNNQRPASVSFWHHIRLVPLFSFILGGILVLFAASVGLASYFMIQSNTALDDVTEEIQVRMGLSNSSNHLRTARINLINAGAASRVAEMDDLKRNVADAEKRLIQAQDGFNIYMSRRVKTPGDEALDGELKARFDAYIQGMQPMVKFAKNGMFEAIISHENEKIRTLDNAYNEVLLKAIAIRMERAKALGATAEARTTWGVMAMIAALGIALLMTVITFVALRGIVILPLRRAASRIEHIASGDLTVAPEPTGRSEIGVLSNNLQKMQLALADTVGTVRTGAEAIYQGTSEISAGNTDLSSRTEEQASALEQTAASMEQLTATVKQNADNAHHASKLADDASAKASAGGRIVSGVVNTMGNISSSSKKISEITAVINSIAFQTNILALNAAVEAARAGEQGRGFAVVASEVRTLASRSAQAAKEIEGLIKNSVSLIDKGSEEVVEAGQTMQGIVEAVQRVTDLMQEIASASDEQSRGIEQVAQAVSEMDNVTQQNASLVEEASAAALSLEEQAARLTDAVGIFRLSTHSEVVKAAPKNDAPPAPKNFNRPAMVSGENWETF</sequence>
<evidence type="ECO:0000256" key="6">
    <source>
        <dbReference type="ARBA" id="ARBA00022692"/>
    </source>
</evidence>
<dbReference type="RefSeq" id="WP_002437848.1">
    <property type="nucleotide sequence ID" value="NZ_BAFF01000016.1"/>
</dbReference>
<evidence type="ECO:0000313" key="17">
    <source>
        <dbReference type="EMBL" id="GAB53508.1"/>
    </source>
</evidence>
<dbReference type="SUPFAM" id="SSF58104">
    <property type="entry name" value="Methyl-accepting chemotaxis protein (MCP) signaling domain"/>
    <property type="match status" value="1"/>
</dbReference>
<dbReference type="PROSITE" id="PS00538">
    <property type="entry name" value="CHEMOTAXIS_TRANSDUC_1"/>
    <property type="match status" value="1"/>
</dbReference>
<dbReference type="AlphaFoldDB" id="H5V6A0"/>
<keyword evidence="5" id="KW-0997">Cell inner membrane</keyword>
<proteinExistence type="inferred from homology"/>
<dbReference type="FunFam" id="1.10.287.950:FF:000001">
    <property type="entry name" value="Methyl-accepting chemotaxis sensory transducer"/>
    <property type="match status" value="1"/>
</dbReference>
<dbReference type="SMART" id="SM00319">
    <property type="entry name" value="TarH"/>
    <property type="match status" value="1"/>
</dbReference>
<dbReference type="SUPFAM" id="SSF47170">
    <property type="entry name" value="Aspartate receptor, ligand-binding domain"/>
    <property type="match status" value="1"/>
</dbReference>
<dbReference type="Pfam" id="PF00015">
    <property type="entry name" value="MCPsignal"/>
    <property type="match status" value="1"/>
</dbReference>
<keyword evidence="6 14" id="KW-0812">Transmembrane</keyword>
<evidence type="ECO:0000256" key="12">
    <source>
        <dbReference type="SAM" id="Coils"/>
    </source>
</evidence>
<evidence type="ECO:0000256" key="11">
    <source>
        <dbReference type="PROSITE-ProRule" id="PRU00284"/>
    </source>
</evidence>
<dbReference type="SMART" id="SM00304">
    <property type="entry name" value="HAMP"/>
    <property type="match status" value="1"/>
</dbReference>
<dbReference type="CDD" id="cd11386">
    <property type="entry name" value="MCP_signal"/>
    <property type="match status" value="1"/>
</dbReference>
<dbReference type="InterPro" id="IPR004090">
    <property type="entry name" value="Chemotax_Me-accpt_rcpt"/>
</dbReference>
<dbReference type="GO" id="GO:0007165">
    <property type="term" value="P:signal transduction"/>
    <property type="evidence" value="ECO:0007669"/>
    <property type="project" value="UniProtKB-KW"/>
</dbReference>
<evidence type="ECO:0000256" key="9">
    <source>
        <dbReference type="ARBA" id="ARBA00023224"/>
    </source>
</evidence>
<keyword evidence="9 11" id="KW-0807">Transducer</keyword>
<dbReference type="InterPro" id="IPR003660">
    <property type="entry name" value="HAMP_dom"/>
</dbReference>
<evidence type="ECO:0000259" key="16">
    <source>
        <dbReference type="PROSITE" id="PS50885"/>
    </source>
</evidence>
<dbReference type="PRINTS" id="PR00260">
    <property type="entry name" value="CHEMTRNSDUCR"/>
</dbReference>
<keyword evidence="4" id="KW-0145">Chemotaxis</keyword>
<organism evidence="17 18">
    <name type="scientific">Atlantibacter hermannii NBRC 105704</name>
    <dbReference type="NCBI Taxonomy" id="1115512"/>
    <lineage>
        <taxon>Bacteria</taxon>
        <taxon>Pseudomonadati</taxon>
        <taxon>Pseudomonadota</taxon>
        <taxon>Gammaproteobacteria</taxon>
        <taxon>Enterobacterales</taxon>
        <taxon>Enterobacteriaceae</taxon>
        <taxon>Atlantibacter</taxon>
    </lineage>
</organism>